<sequence>MMIWSLFFRRIFACFSALLTSYNVYYVKYNNKLHAGLEIVSYHPTLQR</sequence>
<name>E6QQR7_9ZZZZ</name>
<organism evidence="1">
    <name type="scientific">mine drainage metagenome</name>
    <dbReference type="NCBI Taxonomy" id="410659"/>
    <lineage>
        <taxon>unclassified sequences</taxon>
        <taxon>metagenomes</taxon>
        <taxon>ecological metagenomes</taxon>
    </lineage>
</organism>
<dbReference type="EMBL" id="CABR01000039">
    <property type="protein sequence ID" value="CBI09588.1"/>
    <property type="molecule type" value="Genomic_DNA"/>
</dbReference>
<dbReference type="AlphaFoldDB" id="E6QQR7"/>
<evidence type="ECO:0000313" key="1">
    <source>
        <dbReference type="EMBL" id="CBI09588.1"/>
    </source>
</evidence>
<proteinExistence type="predicted"/>
<reference evidence="1" key="1">
    <citation type="submission" date="2009-10" db="EMBL/GenBank/DDBJ databases">
        <title>Diversity of trophic interactions inside an arsenic-rich microbial ecosystem.</title>
        <authorList>
            <person name="Bertin P.N."/>
            <person name="Heinrich-Salmeron A."/>
            <person name="Pelletier E."/>
            <person name="Goulhen-Chollet F."/>
            <person name="Arsene-Ploetze F."/>
            <person name="Gallien S."/>
            <person name="Calteau A."/>
            <person name="Vallenet D."/>
            <person name="Casiot C."/>
            <person name="Chane-Woon-Ming B."/>
            <person name="Giloteaux L."/>
            <person name="Barakat M."/>
            <person name="Bonnefoy V."/>
            <person name="Bruneel O."/>
            <person name="Chandler M."/>
            <person name="Cleiss J."/>
            <person name="Duran R."/>
            <person name="Elbaz-Poulichet F."/>
            <person name="Fonknechten N."/>
            <person name="Lauga B."/>
            <person name="Mornico D."/>
            <person name="Ortet P."/>
            <person name="Schaeffer C."/>
            <person name="Siguier P."/>
            <person name="Alexander Thil Smith A."/>
            <person name="Van Dorsselaer A."/>
            <person name="Weissenbach J."/>
            <person name="Medigue C."/>
            <person name="Le Paslier D."/>
        </authorList>
    </citation>
    <scope>NUCLEOTIDE SEQUENCE</scope>
</reference>
<comment type="caution">
    <text evidence="1">The sequence shown here is derived from an EMBL/GenBank/DDBJ whole genome shotgun (WGS) entry which is preliminary data.</text>
</comment>
<gene>
    <name evidence="1" type="ORF">CARN7_0323</name>
</gene>
<accession>E6QQR7</accession>
<protein>
    <submittedName>
        <fullName evidence="1">Uncharacterized protein</fullName>
    </submittedName>
</protein>